<dbReference type="InterPro" id="IPR002321">
    <property type="entry name" value="Cyt_c_II"/>
</dbReference>
<dbReference type="Gene3D" id="1.20.120.10">
    <property type="entry name" value="Cytochrome c/b562"/>
    <property type="match status" value="1"/>
</dbReference>
<dbReference type="Pfam" id="PF01322">
    <property type="entry name" value="Cytochrom_C_2"/>
    <property type="match status" value="1"/>
</dbReference>
<dbReference type="PROSITE" id="PS51009">
    <property type="entry name" value="CYTCII"/>
    <property type="match status" value="1"/>
</dbReference>
<dbReference type="InterPro" id="IPR012127">
    <property type="entry name" value="Cyt_c_prime"/>
</dbReference>
<sequence>MPLFAINDPLAMQRFTLVLLTLLALTACQRSDPNSPVSLRKATFKEMLKSREAINGMLTGAKPYKADSVLQEAIKLQEKSTKPWAYFAEFTVSNQSDAKQKADSADFHAAADNMQQQSSALKEAAQAGQEDRIRASYKAVEDACIRCHQQFRPG</sequence>
<reference evidence="7" key="1">
    <citation type="journal article" date="2019" name="Int. J. Syst. Evol. Microbiol.">
        <title>The Global Catalogue of Microorganisms (GCM) 10K type strain sequencing project: providing services to taxonomists for standard genome sequencing and annotation.</title>
        <authorList>
            <consortium name="The Broad Institute Genomics Platform"/>
            <consortium name="The Broad Institute Genome Sequencing Center for Infectious Disease"/>
            <person name="Wu L."/>
            <person name="Ma J."/>
        </authorList>
    </citation>
    <scope>NUCLEOTIDE SEQUENCE [LARGE SCALE GENOMIC DNA]</scope>
    <source>
        <strain evidence="7">CCUG 62945</strain>
    </source>
</reference>
<evidence type="ECO:0000256" key="2">
    <source>
        <dbReference type="ARBA" id="ARBA00022617"/>
    </source>
</evidence>
<accession>A0ABW2R0Q4</accession>
<proteinExistence type="predicted"/>
<dbReference type="Proteomes" id="UP001596473">
    <property type="component" value="Unassembled WGS sequence"/>
</dbReference>
<gene>
    <name evidence="6" type="ORF">ACFQNF_06845</name>
</gene>
<evidence type="ECO:0000256" key="4">
    <source>
        <dbReference type="ARBA" id="ARBA00022982"/>
    </source>
</evidence>
<keyword evidence="1" id="KW-0813">Transport</keyword>
<keyword evidence="4" id="KW-0249">Electron transport</keyword>
<dbReference type="SUPFAM" id="SSF47175">
    <property type="entry name" value="Cytochromes"/>
    <property type="match status" value="1"/>
</dbReference>
<dbReference type="RefSeq" id="WP_380187173.1">
    <property type="nucleotide sequence ID" value="NZ_JBHTBQ010000011.1"/>
</dbReference>
<keyword evidence="7" id="KW-1185">Reference proteome</keyword>
<evidence type="ECO:0000313" key="7">
    <source>
        <dbReference type="Proteomes" id="UP001596473"/>
    </source>
</evidence>
<keyword evidence="3" id="KW-0479">Metal-binding</keyword>
<dbReference type="PIRSF" id="PIRSF000027">
    <property type="entry name" value="Cytc_c_prime"/>
    <property type="match status" value="1"/>
</dbReference>
<evidence type="ECO:0000256" key="5">
    <source>
        <dbReference type="ARBA" id="ARBA00023004"/>
    </source>
</evidence>
<keyword evidence="2" id="KW-0349">Heme</keyword>
<evidence type="ECO:0000256" key="1">
    <source>
        <dbReference type="ARBA" id="ARBA00022448"/>
    </source>
</evidence>
<dbReference type="InterPro" id="IPR010980">
    <property type="entry name" value="Cyt_c/b562"/>
</dbReference>
<comment type="caution">
    <text evidence="6">The sequence shown here is derived from an EMBL/GenBank/DDBJ whole genome shotgun (WGS) entry which is preliminary data.</text>
</comment>
<protein>
    <submittedName>
        <fullName evidence="6">C-type cytochrome</fullName>
    </submittedName>
</protein>
<organism evidence="6 7">
    <name type="scientific">Iodobacter arcticus</name>
    <dbReference type="NCBI Taxonomy" id="590593"/>
    <lineage>
        <taxon>Bacteria</taxon>
        <taxon>Pseudomonadati</taxon>
        <taxon>Pseudomonadota</taxon>
        <taxon>Betaproteobacteria</taxon>
        <taxon>Neisseriales</taxon>
        <taxon>Chitinibacteraceae</taxon>
        <taxon>Iodobacter</taxon>
    </lineage>
</organism>
<dbReference type="EMBL" id="JBHTBQ010000011">
    <property type="protein sequence ID" value="MFC7419595.1"/>
    <property type="molecule type" value="Genomic_DNA"/>
</dbReference>
<evidence type="ECO:0000313" key="6">
    <source>
        <dbReference type="EMBL" id="MFC7419595.1"/>
    </source>
</evidence>
<name>A0ABW2R0Q4_9NEIS</name>
<keyword evidence="5" id="KW-0408">Iron</keyword>
<evidence type="ECO:0000256" key="3">
    <source>
        <dbReference type="ARBA" id="ARBA00022723"/>
    </source>
</evidence>